<organism evidence="3 4">
    <name type="scientific">Flavobacterium restrictum</name>
    <dbReference type="NCBI Taxonomy" id="2594428"/>
    <lineage>
        <taxon>Bacteria</taxon>
        <taxon>Pseudomonadati</taxon>
        <taxon>Bacteroidota</taxon>
        <taxon>Flavobacteriia</taxon>
        <taxon>Flavobacteriales</taxon>
        <taxon>Flavobacteriaceae</taxon>
        <taxon>Flavobacterium</taxon>
    </lineage>
</organism>
<evidence type="ECO:0000313" key="4">
    <source>
        <dbReference type="Proteomes" id="UP000316371"/>
    </source>
</evidence>
<comment type="caution">
    <text evidence="3">The sequence shown here is derived from an EMBL/GenBank/DDBJ whole genome shotgun (WGS) entry which is preliminary data.</text>
</comment>
<dbReference type="EMBL" id="VJZT01000003">
    <property type="protein sequence ID" value="TRX41352.1"/>
    <property type="molecule type" value="Genomic_DNA"/>
</dbReference>
<dbReference type="Pfam" id="PF13239">
    <property type="entry name" value="2TM"/>
    <property type="match status" value="1"/>
</dbReference>
<dbReference type="InterPro" id="IPR025698">
    <property type="entry name" value="2TM_dom"/>
</dbReference>
<reference evidence="3 4" key="1">
    <citation type="submission" date="2019-07" db="EMBL/GenBank/DDBJ databases">
        <title>Novel species of Flavobacterium.</title>
        <authorList>
            <person name="Liu Q."/>
            <person name="Xin Y.-H."/>
        </authorList>
    </citation>
    <scope>NUCLEOTIDE SEQUENCE [LARGE SCALE GENOMIC DNA]</scope>
    <source>
        <strain evidence="3 4">LB1R34</strain>
    </source>
</reference>
<evidence type="ECO:0000313" key="3">
    <source>
        <dbReference type="EMBL" id="TRX41352.1"/>
    </source>
</evidence>
<dbReference type="RefSeq" id="WP_144255540.1">
    <property type="nucleotide sequence ID" value="NZ_VJZT01000003.1"/>
</dbReference>
<proteinExistence type="predicted"/>
<keyword evidence="1" id="KW-1133">Transmembrane helix</keyword>
<keyword evidence="1" id="KW-0812">Transmembrane</keyword>
<feature type="transmembrane region" description="Helical" evidence="1">
    <location>
        <begin position="24"/>
        <end position="46"/>
    </location>
</feature>
<protein>
    <submittedName>
        <fullName evidence="3">2TM domain-containing protein</fullName>
    </submittedName>
</protein>
<evidence type="ECO:0000256" key="1">
    <source>
        <dbReference type="SAM" id="Phobius"/>
    </source>
</evidence>
<name>A0A553E8Q9_9FLAO</name>
<evidence type="ECO:0000259" key="2">
    <source>
        <dbReference type="Pfam" id="PF13239"/>
    </source>
</evidence>
<keyword evidence="4" id="KW-1185">Reference proteome</keyword>
<feature type="transmembrane region" description="Helical" evidence="1">
    <location>
        <begin position="52"/>
        <end position="72"/>
    </location>
</feature>
<sequence length="97" mass="11675">MENECQENEERYLKARKKLEKIKAFWGHLILYFSMISIVILINLEYNPEFQWFWYSVIGGGIPLLIHALKVFTFNANWEEEKVHAILKKEANNQTWK</sequence>
<gene>
    <name evidence="3" type="ORF">FNW21_04445</name>
</gene>
<keyword evidence="1" id="KW-0472">Membrane</keyword>
<dbReference type="Proteomes" id="UP000316371">
    <property type="component" value="Unassembled WGS sequence"/>
</dbReference>
<dbReference type="AlphaFoldDB" id="A0A553E8Q9"/>
<accession>A0A553E8Q9</accession>
<feature type="domain" description="2TM" evidence="2">
    <location>
        <begin position="14"/>
        <end position="86"/>
    </location>
</feature>
<dbReference type="OrthoDB" id="8965954at2"/>